<sequence>MVFRSHRIRILIRVLLIAGFMGLMYFAMSQEKWYVGTGVSALLVVLLLIELYRFIDRSNLEFINLLESLKYQDFTRSYRRKYSEKTFRDLESSYKEVLSLYKEAKIDQAAQYQYLQIVLEHIQVALVCFDTEGEVILFNKAASRLFKRTGVSNLEPLKAESPELYRG</sequence>
<comment type="caution">
    <text evidence="2">The sequence shown here is derived from an EMBL/GenBank/DDBJ whole genome shotgun (WGS) entry which is preliminary data.</text>
</comment>
<dbReference type="SUPFAM" id="SSF55785">
    <property type="entry name" value="PYP-like sensor domain (PAS domain)"/>
    <property type="match status" value="1"/>
</dbReference>
<evidence type="ECO:0008006" key="3">
    <source>
        <dbReference type="Google" id="ProtNLM"/>
    </source>
</evidence>
<feature type="transmembrane region" description="Helical" evidence="1">
    <location>
        <begin position="33"/>
        <end position="52"/>
    </location>
</feature>
<proteinExistence type="predicted"/>
<keyword evidence="1" id="KW-0812">Transmembrane</keyword>
<dbReference type="EMBL" id="LAZR01065277">
    <property type="protein sequence ID" value="KKK55880.1"/>
    <property type="molecule type" value="Genomic_DNA"/>
</dbReference>
<feature type="transmembrane region" description="Helical" evidence="1">
    <location>
        <begin position="10"/>
        <end position="27"/>
    </location>
</feature>
<keyword evidence="1" id="KW-1133">Transmembrane helix</keyword>
<accession>A0A0F8X4S6</accession>
<reference evidence="2" key="1">
    <citation type="journal article" date="2015" name="Nature">
        <title>Complex archaea that bridge the gap between prokaryotes and eukaryotes.</title>
        <authorList>
            <person name="Spang A."/>
            <person name="Saw J.H."/>
            <person name="Jorgensen S.L."/>
            <person name="Zaremba-Niedzwiedzka K."/>
            <person name="Martijn J."/>
            <person name="Lind A.E."/>
            <person name="van Eijk R."/>
            <person name="Schleper C."/>
            <person name="Guy L."/>
            <person name="Ettema T.J."/>
        </authorList>
    </citation>
    <scope>NUCLEOTIDE SEQUENCE</scope>
</reference>
<name>A0A0F8X4S6_9ZZZZ</name>
<feature type="non-terminal residue" evidence="2">
    <location>
        <position position="167"/>
    </location>
</feature>
<protein>
    <recommendedName>
        <fullName evidence="3">PAS domain-containing protein</fullName>
    </recommendedName>
</protein>
<dbReference type="AlphaFoldDB" id="A0A0F8X4S6"/>
<evidence type="ECO:0000313" key="2">
    <source>
        <dbReference type="EMBL" id="KKK55880.1"/>
    </source>
</evidence>
<dbReference type="Gene3D" id="3.30.450.20">
    <property type="entry name" value="PAS domain"/>
    <property type="match status" value="1"/>
</dbReference>
<gene>
    <name evidence="2" type="ORF">LCGC14_3070110</name>
</gene>
<dbReference type="InterPro" id="IPR035965">
    <property type="entry name" value="PAS-like_dom_sf"/>
</dbReference>
<keyword evidence="1" id="KW-0472">Membrane</keyword>
<evidence type="ECO:0000256" key="1">
    <source>
        <dbReference type="SAM" id="Phobius"/>
    </source>
</evidence>
<organism evidence="2">
    <name type="scientific">marine sediment metagenome</name>
    <dbReference type="NCBI Taxonomy" id="412755"/>
    <lineage>
        <taxon>unclassified sequences</taxon>
        <taxon>metagenomes</taxon>
        <taxon>ecological metagenomes</taxon>
    </lineage>
</organism>